<organism evidence="1">
    <name type="scientific">Streptomyces sp. NBC_01393</name>
    <dbReference type="NCBI Taxonomy" id="2903851"/>
    <lineage>
        <taxon>Bacteria</taxon>
        <taxon>Bacillati</taxon>
        <taxon>Actinomycetota</taxon>
        <taxon>Actinomycetes</taxon>
        <taxon>Kitasatosporales</taxon>
        <taxon>Streptomycetaceae</taxon>
        <taxon>Streptomyces</taxon>
    </lineage>
</organism>
<protein>
    <submittedName>
        <fullName evidence="1">Uncharacterized protein</fullName>
    </submittedName>
</protein>
<sequence length="62" mass="6479">MLGTEAGTLLLNKQARQCLQDQADASAIAITVLLAGNVSLREQAANRSAVVVPPARAQATYE</sequence>
<proteinExistence type="predicted"/>
<evidence type="ECO:0000313" key="1">
    <source>
        <dbReference type="EMBL" id="WTZ07090.1"/>
    </source>
</evidence>
<reference evidence="1" key="1">
    <citation type="submission" date="2022-10" db="EMBL/GenBank/DDBJ databases">
        <title>The complete genomes of actinobacterial strains from the NBC collection.</title>
        <authorList>
            <person name="Joergensen T.S."/>
            <person name="Alvarez Arevalo M."/>
            <person name="Sterndorff E.B."/>
            <person name="Faurdal D."/>
            <person name="Vuksanovic O."/>
            <person name="Mourched A.-S."/>
            <person name="Charusanti P."/>
            <person name="Shaw S."/>
            <person name="Blin K."/>
            <person name="Weber T."/>
        </authorList>
    </citation>
    <scope>NUCLEOTIDE SEQUENCE</scope>
    <source>
        <strain evidence="1">NBC_01393</strain>
    </source>
</reference>
<name>A0AAU3HNM7_9ACTN</name>
<dbReference type="AlphaFoldDB" id="A0AAU3HNM7"/>
<dbReference type="EMBL" id="CP109546">
    <property type="protein sequence ID" value="WTZ07090.1"/>
    <property type="molecule type" value="Genomic_DNA"/>
</dbReference>
<accession>A0AAU3HNM7</accession>
<gene>
    <name evidence="1" type="ORF">OG699_03210</name>
</gene>